<evidence type="ECO:0000256" key="1">
    <source>
        <dbReference type="SAM" id="MobiDB-lite"/>
    </source>
</evidence>
<reference evidence="2 3" key="1">
    <citation type="submission" date="2014-09" db="EMBL/GenBank/DDBJ databases">
        <authorList>
            <person name="Ellenberger Sabrina"/>
        </authorList>
    </citation>
    <scope>NUCLEOTIDE SEQUENCE [LARGE SCALE GENOMIC DNA]</scope>
    <source>
        <strain evidence="2 3">CBS 412.66</strain>
    </source>
</reference>
<evidence type="ECO:0000313" key="3">
    <source>
        <dbReference type="Proteomes" id="UP000054107"/>
    </source>
</evidence>
<keyword evidence="3" id="KW-1185">Reference proteome</keyword>
<proteinExistence type="predicted"/>
<organism evidence="2 3">
    <name type="scientific">Parasitella parasitica</name>
    <dbReference type="NCBI Taxonomy" id="35722"/>
    <lineage>
        <taxon>Eukaryota</taxon>
        <taxon>Fungi</taxon>
        <taxon>Fungi incertae sedis</taxon>
        <taxon>Mucoromycota</taxon>
        <taxon>Mucoromycotina</taxon>
        <taxon>Mucoromycetes</taxon>
        <taxon>Mucorales</taxon>
        <taxon>Mucorineae</taxon>
        <taxon>Mucoraceae</taxon>
        <taxon>Parasitella</taxon>
    </lineage>
</organism>
<protein>
    <submittedName>
        <fullName evidence="2">Uncharacterized protein</fullName>
    </submittedName>
</protein>
<gene>
    <name evidence="2" type="primary">PARPA_07612.1 scaffold 28606</name>
</gene>
<evidence type="ECO:0000313" key="2">
    <source>
        <dbReference type="EMBL" id="CEP13528.1"/>
    </source>
</evidence>
<name>A0A0B7N5E9_9FUNG</name>
<accession>A0A0B7N5E9</accession>
<dbReference type="OrthoDB" id="2277177at2759"/>
<dbReference type="EMBL" id="LN729858">
    <property type="protein sequence ID" value="CEP13528.1"/>
    <property type="molecule type" value="Genomic_DNA"/>
</dbReference>
<feature type="region of interest" description="Disordered" evidence="1">
    <location>
        <begin position="120"/>
        <end position="178"/>
    </location>
</feature>
<dbReference type="Proteomes" id="UP000054107">
    <property type="component" value="Unassembled WGS sequence"/>
</dbReference>
<dbReference type="AlphaFoldDB" id="A0A0B7N5E9"/>
<sequence>MDSSGVNALKEYITGTKRARFSSFVSKNKKRIPEWSIRINATSAHGLHGAWVQQYDTVHMKVKNTEKRSPRTKLCNTALWNDIFENFKRRKNAIDTFHEEAISTLTTAARPAAREVRQLIDPVTLNEESTQDTIDSRHDAEDDTEDNADLHLDSSSEELSPTSESSPPSQLSLQLRAPGRDRFQVDNVDISGKFYQMQQYVFDFVISNNLTLESDTTDRIGASVSILNLASTMDDKINKRLIVSASQLLQSLPMDPTNTDISETTLITRYIVPLLPPLFDNDDLNIRLDFTATELAEKCKRPPNFNGCPDCIITRFPHQTDDGINIGYGEVKKSSMASNHYLVNWDLVRLAFFGKNAIDDNHLGGNISIHIVAPSIVFYLIKLQSDGIYTMTELLRMQFPMSVSEVPAYLTNLPRLRNVIHISETHCNDADTSSWYRESLLATDITFLLDKKKNRKRKNTTGY</sequence>
<feature type="compositionally biased region" description="Low complexity" evidence="1">
    <location>
        <begin position="157"/>
        <end position="175"/>
    </location>
</feature>